<dbReference type="SUPFAM" id="SSF56784">
    <property type="entry name" value="HAD-like"/>
    <property type="match status" value="1"/>
</dbReference>
<dbReference type="GO" id="GO:0005829">
    <property type="term" value="C:cytosol"/>
    <property type="evidence" value="ECO:0007669"/>
    <property type="project" value="TreeGrafter"/>
</dbReference>
<evidence type="ECO:0000313" key="1">
    <source>
        <dbReference type="EMBL" id="HIX51179.1"/>
    </source>
</evidence>
<proteinExistence type="predicted"/>
<dbReference type="EMBL" id="DXEU01000002">
    <property type="protein sequence ID" value="HIX51179.1"/>
    <property type="molecule type" value="Genomic_DNA"/>
</dbReference>
<organism evidence="1 2">
    <name type="scientific">Candidatus Lachnoclostridium stercoripullorum</name>
    <dbReference type="NCBI Taxonomy" id="2838635"/>
    <lineage>
        <taxon>Bacteria</taxon>
        <taxon>Bacillati</taxon>
        <taxon>Bacillota</taxon>
        <taxon>Clostridia</taxon>
        <taxon>Lachnospirales</taxon>
        <taxon>Lachnospiraceae</taxon>
    </lineage>
</organism>
<dbReference type="GO" id="GO:0008967">
    <property type="term" value="F:phosphoglycolate phosphatase activity"/>
    <property type="evidence" value="ECO:0007669"/>
    <property type="project" value="TreeGrafter"/>
</dbReference>
<accession>A0A9D1W244</accession>
<dbReference type="Gene3D" id="3.40.50.1000">
    <property type="entry name" value="HAD superfamily/HAD-like"/>
    <property type="match status" value="1"/>
</dbReference>
<dbReference type="PRINTS" id="PR00413">
    <property type="entry name" value="HADHALOGNASE"/>
</dbReference>
<dbReference type="NCBIfam" id="TIGR01549">
    <property type="entry name" value="HAD-SF-IA-v1"/>
    <property type="match status" value="1"/>
</dbReference>
<evidence type="ECO:0000313" key="2">
    <source>
        <dbReference type="Proteomes" id="UP000886780"/>
    </source>
</evidence>
<reference evidence="1" key="2">
    <citation type="submission" date="2021-04" db="EMBL/GenBank/DDBJ databases">
        <authorList>
            <person name="Gilroy R."/>
        </authorList>
    </citation>
    <scope>NUCLEOTIDE SEQUENCE</scope>
    <source>
        <strain evidence="1">ChiGjej4B4-12881</strain>
    </source>
</reference>
<dbReference type="InterPro" id="IPR036412">
    <property type="entry name" value="HAD-like_sf"/>
</dbReference>
<dbReference type="InterPro" id="IPR041492">
    <property type="entry name" value="HAD_2"/>
</dbReference>
<dbReference type="GO" id="GO:0006281">
    <property type="term" value="P:DNA repair"/>
    <property type="evidence" value="ECO:0007669"/>
    <property type="project" value="TreeGrafter"/>
</dbReference>
<comment type="caution">
    <text evidence="1">The sequence shown here is derived from an EMBL/GenBank/DDBJ whole genome shotgun (WGS) entry which is preliminary data.</text>
</comment>
<dbReference type="InterPro" id="IPR050155">
    <property type="entry name" value="HAD-like_hydrolase_sf"/>
</dbReference>
<dbReference type="InterPro" id="IPR006439">
    <property type="entry name" value="HAD-SF_hydro_IA"/>
</dbReference>
<gene>
    <name evidence="1" type="ORF">IAA28_00050</name>
</gene>
<dbReference type="SFLD" id="SFLDG01129">
    <property type="entry name" value="C1.5:_HAD__Beta-PGM__Phosphata"/>
    <property type="match status" value="1"/>
</dbReference>
<protein>
    <submittedName>
        <fullName evidence="1">HAD family hydrolase</fullName>
    </submittedName>
</protein>
<sequence length="220" mass="24870">MYRCCIFDLDGTLLNTIHALTYTTNLVLARLGLGTVDEEHMKHFVGDGYRTQMERCLKYVGDSELIHYEESLPIYMEEFAKHCLHQVEPYPGILEMTRFLKGRGVKLAVLSNKPHARTVETIETFFGKGYFDAIAGEREGVPKKPDPRGVFVLAKELGVSLEECLYFGDTNTDMKTGQNAGVDTAGVLWGFRDRGELEAFHPKYLLENPLDAEKIFGESH</sequence>
<dbReference type="Gene3D" id="1.10.150.240">
    <property type="entry name" value="Putative phosphatase, domain 2"/>
    <property type="match status" value="1"/>
</dbReference>
<dbReference type="AlphaFoldDB" id="A0A9D1W244"/>
<dbReference type="InterPro" id="IPR023214">
    <property type="entry name" value="HAD_sf"/>
</dbReference>
<dbReference type="Pfam" id="PF13419">
    <property type="entry name" value="HAD_2"/>
    <property type="match status" value="1"/>
</dbReference>
<dbReference type="InterPro" id="IPR023198">
    <property type="entry name" value="PGP-like_dom2"/>
</dbReference>
<name>A0A9D1W244_9FIRM</name>
<dbReference type="SFLD" id="SFLDG01135">
    <property type="entry name" value="C1.5.6:_HAD__Beta-PGM__Phospha"/>
    <property type="match status" value="1"/>
</dbReference>
<reference evidence="1" key="1">
    <citation type="journal article" date="2021" name="PeerJ">
        <title>Extensive microbial diversity within the chicken gut microbiome revealed by metagenomics and culture.</title>
        <authorList>
            <person name="Gilroy R."/>
            <person name="Ravi A."/>
            <person name="Getino M."/>
            <person name="Pursley I."/>
            <person name="Horton D.L."/>
            <person name="Alikhan N.F."/>
            <person name="Baker D."/>
            <person name="Gharbi K."/>
            <person name="Hall N."/>
            <person name="Watson M."/>
            <person name="Adriaenssens E.M."/>
            <person name="Foster-Nyarko E."/>
            <person name="Jarju S."/>
            <person name="Secka A."/>
            <person name="Antonio M."/>
            <person name="Oren A."/>
            <person name="Chaudhuri R.R."/>
            <person name="La Ragione R."/>
            <person name="Hildebrand F."/>
            <person name="Pallen M.J."/>
        </authorList>
    </citation>
    <scope>NUCLEOTIDE SEQUENCE</scope>
    <source>
        <strain evidence="1">ChiGjej4B4-12881</strain>
    </source>
</reference>
<keyword evidence="1" id="KW-0378">Hydrolase</keyword>
<dbReference type="Proteomes" id="UP000886780">
    <property type="component" value="Unassembled WGS sequence"/>
</dbReference>
<dbReference type="PANTHER" id="PTHR43434:SF1">
    <property type="entry name" value="PHOSPHOGLYCOLATE PHOSPHATASE"/>
    <property type="match status" value="1"/>
</dbReference>
<dbReference type="SFLD" id="SFLDS00003">
    <property type="entry name" value="Haloacid_Dehalogenase"/>
    <property type="match status" value="1"/>
</dbReference>
<dbReference type="PANTHER" id="PTHR43434">
    <property type="entry name" value="PHOSPHOGLYCOLATE PHOSPHATASE"/>
    <property type="match status" value="1"/>
</dbReference>